<evidence type="ECO:0000313" key="3">
    <source>
        <dbReference type="Proteomes" id="UP000029585"/>
    </source>
</evidence>
<dbReference type="EMBL" id="ADLO01000023">
    <property type="protein sequence ID" value="KGF56937.1"/>
    <property type="molecule type" value="Genomic_DNA"/>
</dbReference>
<evidence type="ECO:0000256" key="1">
    <source>
        <dbReference type="SAM" id="MobiDB-lite"/>
    </source>
</evidence>
<dbReference type="AlphaFoldDB" id="A0A096CQ79"/>
<dbReference type="Proteomes" id="UP000029585">
    <property type="component" value="Unassembled WGS sequence"/>
</dbReference>
<reference evidence="2 3" key="1">
    <citation type="submission" date="2011-08" db="EMBL/GenBank/DDBJ databases">
        <title>The Genome Sequence of Clostridium orbiscindens 1_3_50AFAA.</title>
        <authorList>
            <consortium name="The Broad Institute Genome Sequencing Platform"/>
            <person name="Earl A."/>
            <person name="Ward D."/>
            <person name="Feldgarden M."/>
            <person name="Gevers D."/>
            <person name="Daigneault M."/>
            <person name="Strauss J."/>
            <person name="Allen-Vercoe E."/>
            <person name="Young S.K."/>
            <person name="Zeng Q."/>
            <person name="Gargeya S."/>
            <person name="Fitzgerald M."/>
            <person name="Haas B."/>
            <person name="Abouelleil A."/>
            <person name="Alvarado L."/>
            <person name="Arachchi H.M."/>
            <person name="Berlin A."/>
            <person name="Brown A."/>
            <person name="Chapman S.B."/>
            <person name="Chen Z."/>
            <person name="Dunbar C."/>
            <person name="Freedman E."/>
            <person name="Gearin G."/>
            <person name="Gellesch M."/>
            <person name="Goldberg J."/>
            <person name="Griggs A."/>
            <person name="Gujja S."/>
            <person name="Heiman D."/>
            <person name="Howarth C."/>
            <person name="Larson L."/>
            <person name="Lui A."/>
            <person name="MacDonald P.J.P."/>
            <person name="Montmayeur A."/>
            <person name="Murphy C."/>
            <person name="Neiman D."/>
            <person name="Pearson M."/>
            <person name="Priest M."/>
            <person name="Roberts A."/>
            <person name="Saif S."/>
            <person name="Shea T."/>
            <person name="Shenoy N."/>
            <person name="Sisk P."/>
            <person name="Stolte C."/>
            <person name="Sykes S."/>
            <person name="Wortman J."/>
            <person name="Nusbaum C."/>
            <person name="Birren B."/>
        </authorList>
    </citation>
    <scope>NUCLEOTIDE SEQUENCE [LARGE SCALE GENOMIC DNA]</scope>
    <source>
        <strain evidence="2 3">1_3_50AFAA</strain>
    </source>
</reference>
<comment type="caution">
    <text evidence="2">The sequence shown here is derived from an EMBL/GenBank/DDBJ whole genome shotgun (WGS) entry which is preliminary data.</text>
</comment>
<protein>
    <submittedName>
        <fullName evidence="2">Uncharacterized protein</fullName>
    </submittedName>
</protein>
<keyword evidence="3" id="KW-1185">Reference proteome</keyword>
<name>A0A096CQ79_FLAPL</name>
<organism evidence="2 3">
    <name type="scientific">Flavonifractor plautii 1_3_50AFAA</name>
    <dbReference type="NCBI Taxonomy" id="742738"/>
    <lineage>
        <taxon>Bacteria</taxon>
        <taxon>Bacillati</taxon>
        <taxon>Bacillota</taxon>
        <taxon>Clostridia</taxon>
        <taxon>Eubacteriales</taxon>
        <taxon>Oscillospiraceae</taxon>
        <taxon>Flavonifractor</taxon>
    </lineage>
</organism>
<dbReference type="HOGENOM" id="CLU_2141551_0_0_9"/>
<accession>A0A096CQ79</accession>
<evidence type="ECO:0000313" key="2">
    <source>
        <dbReference type="EMBL" id="KGF56937.1"/>
    </source>
</evidence>
<proteinExistence type="predicted"/>
<sequence length="112" mass="12364">MIFCLRHLDRRGARGYNERRQVNQQTVAIAFIGNAVRIRGSPLYCKDDKRSEMSLSGTPDGKAGVRMSPSQETSRLRCVHVLSVGKAVQRRSAGLSSDCGSSLENRGEFFCA</sequence>
<feature type="region of interest" description="Disordered" evidence="1">
    <location>
        <begin position="49"/>
        <end position="72"/>
    </location>
</feature>
<gene>
    <name evidence="2" type="ORF">HMPREF9460_00599</name>
</gene>